<sequence>MKFARIPGILGDLVRANIAFLTNENQRGQMRAAIQTGAFDRRTEALIDGDVAAAPAAAFPFARLSSGSLALTGIRVASGEPGRLNLVVGEVEPSKVFAGIHTALTAAAELATKLGLRLRVVMLDATTPGNSERAVASYLAETLGLSSVDVVMREGIRSRTYGSDDIWLASHSKTAHAIQVACDTGVIDRRRVAYLIQDYEPGFSAWSTESVLARSTYHAGFLPVVNSLPLWTYLQRAEQLELPRELVFAPRFEAAKLEEAAAARKAHPRVRVLYYGRRSKHRNLFALGLSALRATALELGASDPKVEFVSAGEQHDTIDLGHGARLTSRGRIAWNDYFSFLSTVDVALSLQLSPHPSHPPFDAAISGALAVTNDFDGVRAGLHPRIAAVEPTTRDLSAAITSAVRERAGRDPLPYLPVAEGALGADWDDVVDTVAERLSTGHGA</sequence>
<protein>
    <submittedName>
        <fullName evidence="3">Uncharacterized protein</fullName>
    </submittedName>
</protein>
<accession>A0A9W6H7D2</accession>
<dbReference type="Proteomes" id="UP001142372">
    <property type="component" value="Unassembled WGS sequence"/>
</dbReference>
<dbReference type="GO" id="GO:0030247">
    <property type="term" value="F:polysaccharide binding"/>
    <property type="evidence" value="ECO:0007669"/>
    <property type="project" value="InterPro"/>
</dbReference>
<evidence type="ECO:0000313" key="4">
    <source>
        <dbReference type="Proteomes" id="UP001142372"/>
    </source>
</evidence>
<dbReference type="Gene3D" id="3.40.50.11090">
    <property type="match status" value="1"/>
</dbReference>
<dbReference type="InterPro" id="IPR055050">
    <property type="entry name" value="WsaF_C"/>
</dbReference>
<evidence type="ECO:0000259" key="2">
    <source>
        <dbReference type="Pfam" id="PF22772"/>
    </source>
</evidence>
<dbReference type="Pfam" id="PF22772">
    <property type="entry name" value="WsaF_C"/>
    <property type="match status" value="1"/>
</dbReference>
<comment type="caution">
    <text evidence="3">The sequence shown here is derived from an EMBL/GenBank/DDBJ whole genome shotgun (WGS) entry which is preliminary data.</text>
</comment>
<name>A0A9W6H7D2_9MICO</name>
<reference evidence="3" key="1">
    <citation type="journal article" date="2014" name="Int. J. Syst. Evol. Microbiol.">
        <title>Complete genome sequence of Corynebacterium casei LMG S-19264T (=DSM 44701T), isolated from a smear-ripened cheese.</title>
        <authorList>
            <consortium name="US DOE Joint Genome Institute (JGI-PGF)"/>
            <person name="Walter F."/>
            <person name="Albersmeier A."/>
            <person name="Kalinowski J."/>
            <person name="Ruckert C."/>
        </authorList>
    </citation>
    <scope>NUCLEOTIDE SEQUENCE</scope>
    <source>
        <strain evidence="3">VKM Ac-1401</strain>
    </source>
</reference>
<evidence type="ECO:0000313" key="3">
    <source>
        <dbReference type="EMBL" id="GLJ74965.1"/>
    </source>
</evidence>
<proteinExistence type="predicted"/>
<evidence type="ECO:0000259" key="1">
    <source>
        <dbReference type="Pfam" id="PF21374"/>
    </source>
</evidence>
<dbReference type="Gene3D" id="3.40.50.2000">
    <property type="entry name" value="Glycogen Phosphorylase B"/>
    <property type="match status" value="1"/>
</dbReference>
<dbReference type="InterPro" id="IPR048510">
    <property type="entry name" value="WsaF_N"/>
</dbReference>
<keyword evidence="4" id="KW-1185">Reference proteome</keyword>
<dbReference type="AlphaFoldDB" id="A0A9W6H7D2"/>
<gene>
    <name evidence="3" type="ORF">GCM10017584_05380</name>
</gene>
<organism evidence="3 4">
    <name type="scientific">Leifsonia poae</name>
    <dbReference type="NCBI Taxonomy" id="110933"/>
    <lineage>
        <taxon>Bacteria</taxon>
        <taxon>Bacillati</taxon>
        <taxon>Actinomycetota</taxon>
        <taxon>Actinomycetes</taxon>
        <taxon>Micrococcales</taxon>
        <taxon>Microbacteriaceae</taxon>
        <taxon>Leifsonia</taxon>
    </lineage>
</organism>
<dbReference type="RefSeq" id="WP_271175639.1">
    <property type="nucleotide sequence ID" value="NZ_BSEN01000001.1"/>
</dbReference>
<dbReference type="EMBL" id="BSEN01000001">
    <property type="protein sequence ID" value="GLJ74965.1"/>
    <property type="molecule type" value="Genomic_DNA"/>
</dbReference>
<feature type="domain" description="WsaF N-terminal" evidence="1">
    <location>
        <begin position="83"/>
        <end position="219"/>
    </location>
</feature>
<feature type="domain" description="WsaF C-terminal" evidence="2">
    <location>
        <begin position="271"/>
        <end position="400"/>
    </location>
</feature>
<reference evidence="3" key="2">
    <citation type="submission" date="2023-01" db="EMBL/GenBank/DDBJ databases">
        <authorList>
            <person name="Sun Q."/>
            <person name="Evtushenko L."/>
        </authorList>
    </citation>
    <scope>NUCLEOTIDE SEQUENCE</scope>
    <source>
        <strain evidence="3">VKM Ac-1401</strain>
    </source>
</reference>
<dbReference type="Pfam" id="PF21374">
    <property type="entry name" value="WsaF_N"/>
    <property type="match status" value="1"/>
</dbReference>